<keyword evidence="3" id="KW-1185">Reference proteome</keyword>
<proteinExistence type="predicted"/>
<feature type="domain" description="DUF6916" evidence="1">
    <location>
        <begin position="5"/>
        <end position="92"/>
    </location>
</feature>
<evidence type="ECO:0000313" key="3">
    <source>
        <dbReference type="Proteomes" id="UP000184339"/>
    </source>
</evidence>
<organism evidence="2 3">
    <name type="scientific">Duganella sacchari</name>
    <dbReference type="NCBI Taxonomy" id="551987"/>
    <lineage>
        <taxon>Bacteria</taxon>
        <taxon>Pseudomonadati</taxon>
        <taxon>Pseudomonadota</taxon>
        <taxon>Betaproteobacteria</taxon>
        <taxon>Burkholderiales</taxon>
        <taxon>Oxalobacteraceae</taxon>
        <taxon>Telluria group</taxon>
        <taxon>Duganella</taxon>
    </lineage>
</organism>
<reference evidence="3" key="1">
    <citation type="submission" date="2016-11" db="EMBL/GenBank/DDBJ databases">
        <authorList>
            <person name="Varghese N."/>
            <person name="Submissions S."/>
        </authorList>
    </citation>
    <scope>NUCLEOTIDE SEQUENCE [LARGE SCALE GENOMIC DNA]</scope>
    <source>
        <strain evidence="3">Sac-22</strain>
    </source>
</reference>
<protein>
    <recommendedName>
        <fullName evidence="1">DUF6916 domain-containing protein</fullName>
    </recommendedName>
</protein>
<evidence type="ECO:0000313" key="2">
    <source>
        <dbReference type="EMBL" id="SHM88274.1"/>
    </source>
</evidence>
<accession>A0A1M7MD47</accession>
<name>A0A1M7MD47_9BURK</name>
<dbReference type="AlphaFoldDB" id="A0A1M7MD47"/>
<sequence length="93" mass="10193">MASPLSYSFFADRIQQRFRVTAHAGVELQLLEAEQVAASLPGHQAFTLLFSGPLPALPQDIYTLDAPAHGELDLFLVPVAREGDAIHYQAIFN</sequence>
<dbReference type="STRING" id="551987.SAMN05192549_103108"/>
<dbReference type="Proteomes" id="UP000184339">
    <property type="component" value="Unassembled WGS sequence"/>
</dbReference>
<dbReference type="EMBL" id="FRCX01000003">
    <property type="protein sequence ID" value="SHM88274.1"/>
    <property type="molecule type" value="Genomic_DNA"/>
</dbReference>
<dbReference type="InterPro" id="IPR054209">
    <property type="entry name" value="DUF6916"/>
</dbReference>
<evidence type="ECO:0000259" key="1">
    <source>
        <dbReference type="Pfam" id="PF21880"/>
    </source>
</evidence>
<gene>
    <name evidence="2" type="ORF">SAMN05192549_103108</name>
</gene>
<dbReference type="Pfam" id="PF21880">
    <property type="entry name" value="DUF6916"/>
    <property type="match status" value="1"/>
</dbReference>